<dbReference type="GO" id="GO:0005524">
    <property type="term" value="F:ATP binding"/>
    <property type="evidence" value="ECO:0007669"/>
    <property type="project" value="InterPro"/>
</dbReference>
<dbReference type="PANTHER" id="PTHR10799">
    <property type="entry name" value="SNF2/RAD54 HELICASE FAMILY"/>
    <property type="match status" value="1"/>
</dbReference>
<dbReference type="GO" id="GO:0004386">
    <property type="term" value="F:helicase activity"/>
    <property type="evidence" value="ECO:0007669"/>
    <property type="project" value="UniProtKB-KW"/>
</dbReference>
<dbReference type="GO" id="GO:0008270">
    <property type="term" value="F:zinc ion binding"/>
    <property type="evidence" value="ECO:0007669"/>
    <property type="project" value="UniProtKB-KW"/>
</dbReference>
<keyword evidence="2" id="KW-0863">Zinc-finger</keyword>
<evidence type="ECO:0000256" key="2">
    <source>
        <dbReference type="PROSITE-ProRule" id="PRU00325"/>
    </source>
</evidence>
<feature type="domain" description="Helicase C-terminal" evidence="5">
    <location>
        <begin position="883"/>
        <end position="1043"/>
    </location>
</feature>
<dbReference type="AlphaFoldDB" id="A0A9D1D020"/>
<keyword evidence="2" id="KW-0862">Zinc</keyword>
<name>A0A9D1D020_9FIRM</name>
<evidence type="ECO:0000256" key="1">
    <source>
        <dbReference type="ARBA" id="ARBA00022801"/>
    </source>
</evidence>
<keyword evidence="6" id="KW-0547">Nucleotide-binding</keyword>
<evidence type="ECO:0000259" key="4">
    <source>
        <dbReference type="PROSITE" id="PS51192"/>
    </source>
</evidence>
<organism evidence="6 7">
    <name type="scientific">Candidatus Coprosoma intestinipullorum</name>
    <dbReference type="NCBI Taxonomy" id="2840752"/>
    <lineage>
        <taxon>Bacteria</taxon>
        <taxon>Bacillati</taxon>
        <taxon>Bacillota</taxon>
        <taxon>Bacillota incertae sedis</taxon>
        <taxon>Candidatus Coprosoma</taxon>
    </lineage>
</organism>
<feature type="domain" description="Helicase ATP-binding" evidence="4">
    <location>
        <begin position="602"/>
        <end position="762"/>
    </location>
</feature>
<accession>A0A9D1D020</accession>
<keyword evidence="2" id="KW-0479">Metal-binding</keyword>
<dbReference type="Proteomes" id="UP000886786">
    <property type="component" value="Unassembled WGS sequence"/>
</dbReference>
<evidence type="ECO:0000313" key="6">
    <source>
        <dbReference type="EMBL" id="HIQ90976.1"/>
    </source>
</evidence>
<dbReference type="SMART" id="SM00490">
    <property type="entry name" value="HELICc"/>
    <property type="match status" value="1"/>
</dbReference>
<dbReference type="Gene3D" id="3.40.50.10810">
    <property type="entry name" value="Tandem AAA-ATPase domain"/>
    <property type="match status" value="1"/>
</dbReference>
<dbReference type="PROSITE" id="PS51194">
    <property type="entry name" value="HELICASE_CTER"/>
    <property type="match status" value="1"/>
</dbReference>
<dbReference type="InterPro" id="IPR014001">
    <property type="entry name" value="Helicase_ATP-bd"/>
</dbReference>
<dbReference type="GO" id="GO:0016787">
    <property type="term" value="F:hydrolase activity"/>
    <property type="evidence" value="ECO:0007669"/>
    <property type="project" value="UniProtKB-KW"/>
</dbReference>
<dbReference type="InterPro" id="IPR013663">
    <property type="entry name" value="Helicase_SWF/SNF/SWI_bac"/>
</dbReference>
<dbReference type="InterPro" id="IPR049730">
    <property type="entry name" value="SNF2/RAD54-like_C"/>
</dbReference>
<evidence type="ECO:0000259" key="5">
    <source>
        <dbReference type="PROSITE" id="PS51194"/>
    </source>
</evidence>
<dbReference type="InterPro" id="IPR007527">
    <property type="entry name" value="Znf_SWIM"/>
</dbReference>
<feature type="domain" description="SWIM-type" evidence="3">
    <location>
        <begin position="55"/>
        <end position="95"/>
    </location>
</feature>
<evidence type="ECO:0000259" key="3">
    <source>
        <dbReference type="PROSITE" id="PS50966"/>
    </source>
</evidence>
<evidence type="ECO:0000313" key="7">
    <source>
        <dbReference type="Proteomes" id="UP000886786"/>
    </source>
</evidence>
<reference evidence="6" key="2">
    <citation type="journal article" date="2021" name="PeerJ">
        <title>Extensive microbial diversity within the chicken gut microbiome revealed by metagenomics and culture.</title>
        <authorList>
            <person name="Gilroy R."/>
            <person name="Ravi A."/>
            <person name="Getino M."/>
            <person name="Pursley I."/>
            <person name="Horton D.L."/>
            <person name="Alikhan N.F."/>
            <person name="Baker D."/>
            <person name="Gharbi K."/>
            <person name="Hall N."/>
            <person name="Watson M."/>
            <person name="Adriaenssens E.M."/>
            <person name="Foster-Nyarko E."/>
            <person name="Jarju S."/>
            <person name="Secka A."/>
            <person name="Antonio M."/>
            <person name="Oren A."/>
            <person name="Chaudhuri R.R."/>
            <person name="La Ragione R."/>
            <person name="Hildebrand F."/>
            <person name="Pallen M.J."/>
        </authorList>
    </citation>
    <scope>NUCLEOTIDE SEQUENCE</scope>
    <source>
        <strain evidence="6">CHK147-3167</strain>
    </source>
</reference>
<dbReference type="Pfam" id="PF08455">
    <property type="entry name" value="SNF2_assoc"/>
    <property type="match status" value="1"/>
</dbReference>
<dbReference type="InterPro" id="IPR038718">
    <property type="entry name" value="SNF2-like_sf"/>
</dbReference>
<comment type="caution">
    <text evidence="6">The sequence shown here is derived from an EMBL/GenBank/DDBJ whole genome shotgun (WGS) entry which is preliminary data.</text>
</comment>
<reference evidence="6" key="1">
    <citation type="submission" date="2020-10" db="EMBL/GenBank/DDBJ databases">
        <authorList>
            <person name="Gilroy R."/>
        </authorList>
    </citation>
    <scope>NUCLEOTIDE SEQUENCE</scope>
    <source>
        <strain evidence="6">CHK147-3167</strain>
    </source>
</reference>
<sequence>MSKIYNEVIDTFGPSDFIKGLNYNSKSVKLLKIEDDEFNRYATFEVKSERTYETYHVEVSIDKENKYIEECFCSCPQYRSTSSCKHITASILKYEYELFSDNENVNIADYKLELSDEILNKFYVPKSNKIKKELHMEINLLPDEDYVRGSYLQTEYRIGHDKMYTLTNKYYKFQEAYHNHQKLQFSVKFEYDPQNYYLNSEDKKIIDFSETYLRQYRNNQGDVIYKNNLNNFMELLKDRDYQIKYRGPYHGFSKENPLKTTLTKDKDFYTLTIDNFDTLTPLIEGTRYVYDDEKVYQLSNDVAKLYNELYENNIDSLVFKKEDLQKFTGGLLSIIKDNINLAEDITEVVIPTAPTARLYFDFYYSSIECQIKLKYGDKEIDYFSTTPGIVRDNEYESNIVEKLSENGFEIDYVNKTVYLEDIDDIGSFLEEGIMALGTEYEVFTSEKIKATQIVKNSSNSVSFSIGKDNILSYNFNLDGINQGELSDILTSLRQRKHYHRLKNGNLINLDKDENLNQIEELADTLGLTNKDILTGKGTIPKYEAIYLDSLKKGKYHKLIKTNNLFDNLISNFYKYKDEEIGLPKEELKTLRDYQLTGVKWLYNIYKTGFGGILADEMGLGKSIQLIYLTKLIIKDNKDAKILIVAPTSLIYNWKKEFDKFGPELNYKVFAETKEQRLNDIENTDANIMITSYGLIRNDYEAYSKYNFNLIAIDEAQNIKNPNAGITKAVKDLKSDIKLALTGTPIENNILELWSIFDFIMPGYLATKDKFQRIYNVKDMDNEKNNLDKLNTQIKYFILRRKKKDVVKDLPEKIENNIYIDLGQKQKEIYAAEVQRTKESLDEMVREEGFTKAKFKILQLLTKLREICVDPSLIFENYKGGSAKIEELLKIVEETKANGHKMLIFTTYKKALDLIIPKLNNIGVSSYYIDGSVPSKKRMELVDKFNNDDTDVFIITLKAGGTGLNLTSATVVIHLDLWWNPQVENQATDRAHRIGQKNKVEVIRLITKGTIEEHILELQNKKRKLADMLIDGEGHSENQFSKLTEDDIKMLLSMDKN</sequence>
<dbReference type="SUPFAM" id="SSF52540">
    <property type="entry name" value="P-loop containing nucleoside triphosphate hydrolases"/>
    <property type="match status" value="2"/>
</dbReference>
<proteinExistence type="predicted"/>
<dbReference type="InterPro" id="IPR027417">
    <property type="entry name" value="P-loop_NTPase"/>
</dbReference>
<keyword evidence="6" id="KW-0347">Helicase</keyword>
<dbReference type="Pfam" id="PF00271">
    <property type="entry name" value="Helicase_C"/>
    <property type="match status" value="1"/>
</dbReference>
<dbReference type="Gene3D" id="3.40.50.300">
    <property type="entry name" value="P-loop containing nucleotide triphosphate hydrolases"/>
    <property type="match status" value="1"/>
</dbReference>
<dbReference type="Pfam" id="PF00176">
    <property type="entry name" value="SNF2-rel_dom"/>
    <property type="match status" value="1"/>
</dbReference>
<dbReference type="PROSITE" id="PS50966">
    <property type="entry name" value="ZF_SWIM"/>
    <property type="match status" value="1"/>
</dbReference>
<gene>
    <name evidence="6" type="ORF">IAB27_05080</name>
</gene>
<keyword evidence="1" id="KW-0378">Hydrolase</keyword>
<dbReference type="PROSITE" id="PS51192">
    <property type="entry name" value="HELICASE_ATP_BIND_1"/>
    <property type="match status" value="1"/>
</dbReference>
<dbReference type="InterPro" id="IPR001650">
    <property type="entry name" value="Helicase_C-like"/>
</dbReference>
<keyword evidence="6" id="KW-0067">ATP-binding</keyword>
<dbReference type="InterPro" id="IPR000330">
    <property type="entry name" value="SNF2_N"/>
</dbReference>
<dbReference type="EMBL" id="DVFV01000094">
    <property type="protein sequence ID" value="HIQ90976.1"/>
    <property type="molecule type" value="Genomic_DNA"/>
</dbReference>
<protein>
    <submittedName>
        <fullName evidence="6">DEAD/DEAH box helicase</fullName>
    </submittedName>
</protein>
<dbReference type="CDD" id="cd18793">
    <property type="entry name" value="SF2_C_SNF"/>
    <property type="match status" value="1"/>
</dbReference>
<dbReference type="SMART" id="SM00487">
    <property type="entry name" value="DEXDc"/>
    <property type="match status" value="1"/>
</dbReference>